<keyword evidence="13" id="KW-1185">Reference proteome</keyword>
<gene>
    <name evidence="12" type="ORF">A4D02_16640</name>
</gene>
<dbReference type="Pfam" id="PF00708">
    <property type="entry name" value="Acylphosphatase"/>
    <property type="match status" value="1"/>
</dbReference>
<dbReference type="InterPro" id="IPR036046">
    <property type="entry name" value="Acylphosphatase-like_dom_sf"/>
</dbReference>
<dbReference type="InterPro" id="IPR017968">
    <property type="entry name" value="Acylphosphatase_CS"/>
</dbReference>
<evidence type="ECO:0000256" key="7">
    <source>
        <dbReference type="ARBA" id="ARBA00048220"/>
    </source>
</evidence>
<dbReference type="PROSITE" id="PS51163">
    <property type="entry name" value="YRDC"/>
    <property type="match status" value="1"/>
</dbReference>
<dbReference type="PROSITE" id="PS00150">
    <property type="entry name" value="ACYLPHOSPHATASE_1"/>
    <property type="match status" value="1"/>
</dbReference>
<feature type="domain" description="Acylphosphatase-like" evidence="10">
    <location>
        <begin position="5"/>
        <end position="91"/>
    </location>
</feature>
<dbReference type="Pfam" id="PF07503">
    <property type="entry name" value="zf-HYPF"/>
    <property type="match status" value="2"/>
</dbReference>
<evidence type="ECO:0000256" key="2">
    <source>
        <dbReference type="ARBA" id="ARBA00008097"/>
    </source>
</evidence>
<comment type="pathway">
    <text evidence="1">Protein modification; [NiFe] hydrogenase maturation.</text>
</comment>
<dbReference type="Pfam" id="PF17788">
    <property type="entry name" value="HypF_C"/>
    <property type="match status" value="1"/>
</dbReference>
<dbReference type="InterPro" id="IPR051060">
    <property type="entry name" value="Carbamoyltrans_HypF-like"/>
</dbReference>
<dbReference type="RefSeq" id="WP_014217553.1">
    <property type="nucleotide sequence ID" value="NZ_LWBO01000077.1"/>
</dbReference>
<sequence>MNIHTYHIHISGLVQGVGFRPFVNRIAATFGICGEVCNSTDGVHITFNATETMAVAFYNDLIRKAPVRAVIHKQRLQRVADRHFDGFAIIPSASGAGIQVLITPDVALCPACRRELNDPHNRRHRYAFITCPDCGPRYSILTALPFDREHTTMDYLQPCDACYEEYKGLQNRRHYSQTNSCPACPIHVHLHSLYNGAVIREPAIILQVVREQLAEGKIVAVKGTGGYLLLCDATNARAVQLLRDRKHRPQKPFAVLFASVEMAKTTVQLRKEEVEALESAAAPIVLARLQDTITSGLCCEKVAPGLHILGVMLPGTPLLQLIAQEAGYPLVATSANKSGSPIIYKDEEALTGLQGIADLILIYDRDIVVPQDDSVIRFTGSGQKIIIRRSRGYAPGYFPVPFEMPGSAVLAMGGELKATFAILAADQLYISQYLGDQGAWESQQAYEATLNHLSKLLHFTPRCILVDQHPNYQVSALGRQLGTQTTARVVEVQHHKAHFGAVLAENNLLQTAGTILGIIWDGAGYGEDGQVWGGEVFLMEENQIRRVAHLDYFQQLLGDKMSREPRLSALALLHDQPQWRPQLEQYFTAGEWWYYCQLLQNNAPVNTSSMGRLLDGISALLGITAINTYEGEAAMKLEALADTAAGSPNDYYRIPVKGQLLEWQYLLQGVMEDLDRQLPANYIARKVFCSLAKLIISLAIQYGVNKVACSGGVFQSALLTDMIIALNGEERTFYFHQQLSPNDECIGFGQIACFYLGLIQQAREREKEIPINY</sequence>
<dbReference type="Pfam" id="PF01300">
    <property type="entry name" value="Sua5_yciO_yrdC"/>
    <property type="match status" value="1"/>
</dbReference>
<dbReference type="PIRSF" id="PIRSF006256">
    <property type="entry name" value="CMPcnvr_hdrg_mat"/>
    <property type="match status" value="1"/>
</dbReference>
<dbReference type="EMBL" id="LWBO01000077">
    <property type="protein sequence ID" value="OQP40536.1"/>
    <property type="molecule type" value="Genomic_DNA"/>
</dbReference>
<dbReference type="Proteomes" id="UP000192277">
    <property type="component" value="Unassembled WGS sequence"/>
</dbReference>
<keyword evidence="3" id="KW-0436">Ligase</keyword>
<dbReference type="NCBIfam" id="TIGR00143">
    <property type="entry name" value="hypF"/>
    <property type="match status" value="1"/>
</dbReference>
<dbReference type="Gene3D" id="3.30.110.120">
    <property type="match status" value="1"/>
</dbReference>
<proteinExistence type="inferred from homology"/>
<comment type="catalytic activity">
    <reaction evidence="7">
        <text>C-terminal L-cysteinyl-[HypE protein] + carbamoyl phosphate + ATP + H2O = C-terminal S-carboxamide-L-cysteinyl-[HypE protein] + AMP + phosphate + diphosphate + H(+)</text>
        <dbReference type="Rhea" id="RHEA:55636"/>
        <dbReference type="Rhea" id="RHEA-COMP:14247"/>
        <dbReference type="Rhea" id="RHEA-COMP:14392"/>
        <dbReference type="ChEBI" id="CHEBI:15377"/>
        <dbReference type="ChEBI" id="CHEBI:15378"/>
        <dbReference type="ChEBI" id="CHEBI:30616"/>
        <dbReference type="ChEBI" id="CHEBI:33019"/>
        <dbReference type="ChEBI" id="CHEBI:43474"/>
        <dbReference type="ChEBI" id="CHEBI:58228"/>
        <dbReference type="ChEBI" id="CHEBI:76913"/>
        <dbReference type="ChEBI" id="CHEBI:139126"/>
        <dbReference type="ChEBI" id="CHEBI:456215"/>
    </reaction>
</comment>
<dbReference type="SUPFAM" id="SSF55821">
    <property type="entry name" value="YrdC/RibB"/>
    <property type="match status" value="1"/>
</dbReference>
<evidence type="ECO:0000256" key="8">
    <source>
        <dbReference type="PIRNR" id="PIRNR006256"/>
    </source>
</evidence>
<dbReference type="Gene3D" id="3.90.870.50">
    <property type="match status" value="1"/>
</dbReference>
<evidence type="ECO:0000256" key="9">
    <source>
        <dbReference type="PROSITE-ProRule" id="PRU00520"/>
    </source>
</evidence>
<dbReference type="PANTHER" id="PTHR42959:SF1">
    <property type="entry name" value="CARBAMOYLTRANSFERASE HYPF"/>
    <property type="match status" value="1"/>
</dbReference>
<dbReference type="PANTHER" id="PTHR42959">
    <property type="entry name" value="CARBAMOYLTRANSFERASE"/>
    <property type="match status" value="1"/>
</dbReference>
<dbReference type="EC" id="6.2.-.-" evidence="8"/>
<evidence type="ECO:0000256" key="4">
    <source>
        <dbReference type="ARBA" id="ARBA00022723"/>
    </source>
</evidence>
<protein>
    <recommendedName>
        <fullName evidence="8">Carbamoyltransferase</fullName>
        <ecNumber evidence="8">6.2.-.-</ecNumber>
    </recommendedName>
</protein>
<dbReference type="InterPro" id="IPR055128">
    <property type="entry name" value="HypF_C_2"/>
</dbReference>
<organism evidence="12 13">
    <name type="scientific">Niastella koreensis</name>
    <dbReference type="NCBI Taxonomy" id="354356"/>
    <lineage>
        <taxon>Bacteria</taxon>
        <taxon>Pseudomonadati</taxon>
        <taxon>Bacteroidota</taxon>
        <taxon>Chitinophagia</taxon>
        <taxon>Chitinophagales</taxon>
        <taxon>Chitinophagaceae</taxon>
        <taxon>Niastella</taxon>
    </lineage>
</organism>
<accession>A0ABX3NP80</accession>
<evidence type="ECO:0000256" key="3">
    <source>
        <dbReference type="ARBA" id="ARBA00022598"/>
    </source>
</evidence>
<evidence type="ECO:0000313" key="12">
    <source>
        <dbReference type="EMBL" id="OQP40536.1"/>
    </source>
</evidence>
<dbReference type="InterPro" id="IPR041440">
    <property type="entry name" value="HypF_C"/>
</dbReference>
<feature type="active site" evidence="9">
    <location>
        <position position="20"/>
    </location>
</feature>
<dbReference type="Pfam" id="PF22521">
    <property type="entry name" value="HypF_C_2"/>
    <property type="match status" value="1"/>
</dbReference>
<comment type="caution">
    <text evidence="12">The sequence shown here is derived from an EMBL/GenBank/DDBJ whole genome shotgun (WGS) entry which is preliminary data.</text>
</comment>
<comment type="catalytic activity">
    <reaction evidence="9">
        <text>an acyl phosphate + H2O = a carboxylate + phosphate + H(+)</text>
        <dbReference type="Rhea" id="RHEA:14965"/>
        <dbReference type="ChEBI" id="CHEBI:15377"/>
        <dbReference type="ChEBI" id="CHEBI:15378"/>
        <dbReference type="ChEBI" id="CHEBI:29067"/>
        <dbReference type="ChEBI" id="CHEBI:43474"/>
        <dbReference type="ChEBI" id="CHEBI:59918"/>
        <dbReference type="EC" id="3.6.1.7"/>
    </reaction>
</comment>
<dbReference type="InterPro" id="IPR006070">
    <property type="entry name" value="Sua5-like_dom"/>
</dbReference>
<dbReference type="InterPro" id="IPR011125">
    <property type="entry name" value="Znf_HypF"/>
</dbReference>
<reference evidence="12 13" key="1">
    <citation type="submission" date="2016-04" db="EMBL/GenBank/DDBJ databases">
        <authorList>
            <person name="Chen L."/>
            <person name="Zhuang W."/>
            <person name="Wang G."/>
        </authorList>
    </citation>
    <scope>NUCLEOTIDE SEQUENCE [LARGE SCALE GENOMIC DNA]</scope>
    <source>
        <strain evidence="13">GR20</strain>
    </source>
</reference>
<dbReference type="InterPro" id="IPR001792">
    <property type="entry name" value="Acylphosphatase-like_dom"/>
</dbReference>
<dbReference type="InterPro" id="IPR004421">
    <property type="entry name" value="Carbamoyltransferase_HypF"/>
</dbReference>
<evidence type="ECO:0000256" key="1">
    <source>
        <dbReference type="ARBA" id="ARBA00004711"/>
    </source>
</evidence>
<name>A0ABX3NP80_9BACT</name>
<evidence type="ECO:0000259" key="11">
    <source>
        <dbReference type="PROSITE" id="PS51163"/>
    </source>
</evidence>
<feature type="domain" description="YrdC-like" evidence="11">
    <location>
        <begin position="203"/>
        <end position="392"/>
    </location>
</feature>
<feature type="active site" evidence="9">
    <location>
        <position position="38"/>
    </location>
</feature>
<dbReference type="Gene3D" id="3.30.420.40">
    <property type="match status" value="1"/>
</dbReference>
<keyword evidence="6" id="KW-0862">Zinc</keyword>
<evidence type="ECO:0000256" key="5">
    <source>
        <dbReference type="ARBA" id="ARBA00022771"/>
    </source>
</evidence>
<keyword evidence="9" id="KW-0378">Hydrolase</keyword>
<dbReference type="Gene3D" id="3.30.420.360">
    <property type="match status" value="1"/>
</dbReference>
<comment type="similarity">
    <text evidence="2 8">Belongs to the carbamoyltransferase HypF family.</text>
</comment>
<keyword evidence="5" id="KW-0863">Zinc-finger</keyword>
<dbReference type="SUPFAM" id="SSF54975">
    <property type="entry name" value="Acylphosphatase/BLUF domain-like"/>
    <property type="match status" value="1"/>
</dbReference>
<dbReference type="InterPro" id="IPR017945">
    <property type="entry name" value="DHBP_synth_RibB-like_a/b_dom"/>
</dbReference>
<evidence type="ECO:0000256" key="6">
    <source>
        <dbReference type="ARBA" id="ARBA00022833"/>
    </source>
</evidence>
<evidence type="ECO:0000259" key="10">
    <source>
        <dbReference type="PROSITE" id="PS51160"/>
    </source>
</evidence>
<keyword evidence="4" id="KW-0479">Metal-binding</keyword>
<dbReference type="PROSITE" id="PS51160">
    <property type="entry name" value="ACYLPHOSPHATASE_3"/>
    <property type="match status" value="1"/>
</dbReference>
<evidence type="ECO:0000313" key="13">
    <source>
        <dbReference type="Proteomes" id="UP000192277"/>
    </source>
</evidence>